<feature type="binding site" evidence="8">
    <location>
        <position position="165"/>
    </location>
    <ligand>
        <name>Zn(2+)</name>
        <dbReference type="ChEBI" id="CHEBI:29105"/>
    </ligand>
</feature>
<feature type="binding site" evidence="8">
    <location>
        <position position="162"/>
    </location>
    <ligand>
        <name>Zn(2+)</name>
        <dbReference type="ChEBI" id="CHEBI:29105"/>
    </ligand>
</feature>
<organism evidence="10 11">
    <name type="scientific">Colletotrichum godetiae</name>
    <dbReference type="NCBI Taxonomy" id="1209918"/>
    <lineage>
        <taxon>Eukaryota</taxon>
        <taxon>Fungi</taxon>
        <taxon>Dikarya</taxon>
        <taxon>Ascomycota</taxon>
        <taxon>Pezizomycotina</taxon>
        <taxon>Sordariomycetes</taxon>
        <taxon>Hypocreomycetidae</taxon>
        <taxon>Glomerellales</taxon>
        <taxon>Glomerellaceae</taxon>
        <taxon>Colletotrichum</taxon>
        <taxon>Colletotrichum acutatum species complex</taxon>
    </lineage>
</organism>
<dbReference type="EMBL" id="JAHMHR010000008">
    <property type="protein sequence ID" value="KAK1689539.1"/>
    <property type="molecule type" value="Genomic_DNA"/>
</dbReference>
<keyword evidence="11" id="KW-1185">Reference proteome</keyword>
<evidence type="ECO:0000256" key="3">
    <source>
        <dbReference type="ARBA" id="ARBA00022679"/>
    </source>
</evidence>
<name>A0AAJ0AWQ4_9PEZI</name>
<dbReference type="AlphaFoldDB" id="A0AAJ0AWQ4"/>
<evidence type="ECO:0000259" key="9">
    <source>
        <dbReference type="PROSITE" id="PS50305"/>
    </source>
</evidence>
<protein>
    <recommendedName>
        <fullName evidence="2">protein acetyllysine N-acetyltransferase</fullName>
        <ecNumber evidence="2">2.3.1.286</ecNumber>
    </recommendedName>
</protein>
<feature type="binding site" evidence="8">
    <location>
        <position position="135"/>
    </location>
    <ligand>
        <name>Zn(2+)</name>
        <dbReference type="ChEBI" id="CHEBI:29105"/>
    </ligand>
</feature>
<evidence type="ECO:0000256" key="7">
    <source>
        <dbReference type="ARBA" id="ARBA00038170"/>
    </source>
</evidence>
<dbReference type="RefSeq" id="XP_060433234.1">
    <property type="nucleotide sequence ID" value="XM_060574187.1"/>
</dbReference>
<evidence type="ECO:0000313" key="10">
    <source>
        <dbReference type="EMBL" id="KAK1689539.1"/>
    </source>
</evidence>
<feature type="binding site" evidence="8">
    <location>
        <position position="132"/>
    </location>
    <ligand>
        <name>Zn(2+)</name>
        <dbReference type="ChEBI" id="CHEBI:29105"/>
    </ligand>
</feature>
<comment type="caution">
    <text evidence="10">The sequence shown here is derived from an EMBL/GenBank/DDBJ whole genome shotgun (WGS) entry which is preliminary data.</text>
</comment>
<dbReference type="InterPro" id="IPR050134">
    <property type="entry name" value="NAD-dep_sirtuin_deacylases"/>
</dbReference>
<evidence type="ECO:0000256" key="1">
    <source>
        <dbReference type="ARBA" id="ARBA00006924"/>
    </source>
</evidence>
<keyword evidence="6" id="KW-0520">NAD</keyword>
<dbReference type="Gene3D" id="3.40.50.1220">
    <property type="entry name" value="TPP-binding domain"/>
    <property type="match status" value="1"/>
</dbReference>
<comment type="similarity">
    <text evidence="7">Belongs to the sirtuin family. Class IV subfamily.</text>
</comment>
<dbReference type="FunFam" id="3.40.50.1220:FF:000038">
    <property type="entry name" value="NAD-dependent protein deacetylase sirtuin-6 isoform X2"/>
    <property type="match status" value="1"/>
</dbReference>
<dbReference type="GO" id="GO:0017136">
    <property type="term" value="F:histone deacetylase activity, NAD-dependent"/>
    <property type="evidence" value="ECO:0007669"/>
    <property type="project" value="TreeGrafter"/>
</dbReference>
<dbReference type="EC" id="2.3.1.286" evidence="2"/>
<dbReference type="PROSITE" id="PS50305">
    <property type="entry name" value="SIRTUIN"/>
    <property type="match status" value="1"/>
</dbReference>
<feature type="active site" description="Proton acceptor" evidence="8">
    <location>
        <position position="124"/>
    </location>
</feature>
<dbReference type="PANTHER" id="PTHR11085">
    <property type="entry name" value="NAD-DEPENDENT PROTEIN DEACYLASE SIRTUIN-5, MITOCHONDRIAL-RELATED"/>
    <property type="match status" value="1"/>
</dbReference>
<dbReference type="GO" id="GO:0003714">
    <property type="term" value="F:transcription corepressor activity"/>
    <property type="evidence" value="ECO:0007669"/>
    <property type="project" value="TreeGrafter"/>
</dbReference>
<keyword evidence="3" id="KW-0808">Transferase</keyword>
<proteinExistence type="inferred from homology"/>
<dbReference type="InterPro" id="IPR026590">
    <property type="entry name" value="Ssirtuin_cat_dom"/>
</dbReference>
<evidence type="ECO:0000256" key="4">
    <source>
        <dbReference type="ARBA" id="ARBA00022723"/>
    </source>
</evidence>
<sequence length="417" mass="46011">MADSAPREAEAERREALDILDAKASRLVEQIKKSKHFIAFTGAGISTSAGIPDFRGPEGAWTLRAQGRQRTGKTTSTLQAIPTQTHMALVELQDRGILKYLVSQNCDGLHRKSGILPEKISELHGNSNREYCKDCGKEYLRDFRAVATYEKTVRDHRTGRKCAVCNGTLLDTIINFDLCLALGSSLTVPPACTIPETVGKKKRTKTNPAGGTLVICNLQSTPLDHLSESLRFWATTDDLMVRVMEKLDIPIPSFVLRRRLVMEVEMTAEERYQITARGVDVDGTPATFLQSVRMQGNRRVARTEPFTIPFRGELAAEGEVKVELEFMGHYGEPNLEIAMEYNGEEKLERMYLLEYDPSIGAWTVSRQDDGTLAGRGGTAETDEGMEDSLMISAEEAGVPSHIIASSAASEIIDLTSP</sequence>
<dbReference type="GeneID" id="85458713"/>
<accession>A0AAJ0AWQ4</accession>
<keyword evidence="5 8" id="KW-0862">Zinc</keyword>
<comment type="similarity">
    <text evidence="1">Belongs to the sirtuin family. Class I subfamily.</text>
</comment>
<evidence type="ECO:0000256" key="2">
    <source>
        <dbReference type="ARBA" id="ARBA00012928"/>
    </source>
</evidence>
<evidence type="ECO:0000256" key="6">
    <source>
        <dbReference type="ARBA" id="ARBA00023027"/>
    </source>
</evidence>
<feature type="domain" description="Deacetylase sirtuin-type" evidence="9">
    <location>
        <begin position="14"/>
        <end position="263"/>
    </location>
</feature>
<dbReference type="PANTHER" id="PTHR11085:SF12">
    <property type="entry name" value="NAD-DEPENDENT PROTEIN DEACYLASE SIRTUIN-6"/>
    <property type="match status" value="1"/>
</dbReference>
<dbReference type="GO" id="GO:0070403">
    <property type="term" value="F:NAD+ binding"/>
    <property type="evidence" value="ECO:0007669"/>
    <property type="project" value="InterPro"/>
</dbReference>
<keyword evidence="4 8" id="KW-0479">Metal-binding</keyword>
<dbReference type="GO" id="GO:0000122">
    <property type="term" value="P:negative regulation of transcription by RNA polymerase II"/>
    <property type="evidence" value="ECO:0007669"/>
    <property type="project" value="TreeGrafter"/>
</dbReference>
<dbReference type="Proteomes" id="UP001224890">
    <property type="component" value="Unassembled WGS sequence"/>
</dbReference>
<dbReference type="GO" id="GO:0046872">
    <property type="term" value="F:metal ion binding"/>
    <property type="evidence" value="ECO:0007669"/>
    <property type="project" value="UniProtKB-KW"/>
</dbReference>
<dbReference type="Pfam" id="PF02146">
    <property type="entry name" value="SIR2"/>
    <property type="match status" value="1"/>
</dbReference>
<dbReference type="InterPro" id="IPR029035">
    <property type="entry name" value="DHS-like_NAD/FAD-binding_dom"/>
</dbReference>
<evidence type="ECO:0000313" key="11">
    <source>
        <dbReference type="Proteomes" id="UP001224890"/>
    </source>
</evidence>
<dbReference type="SUPFAM" id="SSF52467">
    <property type="entry name" value="DHS-like NAD/FAD-binding domain"/>
    <property type="match status" value="1"/>
</dbReference>
<dbReference type="InterPro" id="IPR003000">
    <property type="entry name" value="Sirtuin"/>
</dbReference>
<evidence type="ECO:0000256" key="8">
    <source>
        <dbReference type="PROSITE-ProRule" id="PRU00236"/>
    </source>
</evidence>
<evidence type="ECO:0000256" key="5">
    <source>
        <dbReference type="ARBA" id="ARBA00022833"/>
    </source>
</evidence>
<reference evidence="10" key="1">
    <citation type="submission" date="2021-06" db="EMBL/GenBank/DDBJ databases">
        <title>Comparative genomics, transcriptomics and evolutionary studies reveal genomic signatures of adaptation to plant cell wall in hemibiotrophic fungi.</title>
        <authorList>
            <consortium name="DOE Joint Genome Institute"/>
            <person name="Baroncelli R."/>
            <person name="Diaz J.F."/>
            <person name="Benocci T."/>
            <person name="Peng M."/>
            <person name="Battaglia E."/>
            <person name="Haridas S."/>
            <person name="Andreopoulos W."/>
            <person name="Labutti K."/>
            <person name="Pangilinan J."/>
            <person name="Floch G.L."/>
            <person name="Makela M.R."/>
            <person name="Henrissat B."/>
            <person name="Grigoriev I.V."/>
            <person name="Crouch J.A."/>
            <person name="De Vries R.P."/>
            <person name="Sukno S.A."/>
            <person name="Thon M.R."/>
        </authorList>
    </citation>
    <scope>NUCLEOTIDE SEQUENCE</scope>
    <source>
        <strain evidence="10">CBS 193.32</strain>
    </source>
</reference>
<dbReference type="GO" id="GO:0005634">
    <property type="term" value="C:nucleus"/>
    <property type="evidence" value="ECO:0007669"/>
    <property type="project" value="TreeGrafter"/>
</dbReference>
<gene>
    <name evidence="10" type="ORF">BDP55DRAFT_653436</name>
</gene>